<dbReference type="AlphaFoldDB" id="A0A1U9JZC1"/>
<dbReference type="Proteomes" id="UP000189369">
    <property type="component" value="Chromosome"/>
</dbReference>
<dbReference type="Pfam" id="PF03358">
    <property type="entry name" value="FMN_red"/>
    <property type="match status" value="1"/>
</dbReference>
<evidence type="ECO:0000313" key="2">
    <source>
        <dbReference type="EMBL" id="AQS51117.1"/>
    </source>
</evidence>
<dbReference type="KEGG" id="phn:PAEH1_05170"/>
<name>A0A1U9JZC1_9BURK</name>
<dbReference type="SUPFAM" id="SSF52218">
    <property type="entry name" value="Flavoproteins"/>
    <property type="match status" value="1"/>
</dbReference>
<proteinExistence type="predicted"/>
<dbReference type="GO" id="GO:0016491">
    <property type="term" value="F:oxidoreductase activity"/>
    <property type="evidence" value="ECO:0007669"/>
    <property type="project" value="InterPro"/>
</dbReference>
<evidence type="ECO:0000259" key="1">
    <source>
        <dbReference type="Pfam" id="PF03358"/>
    </source>
</evidence>
<feature type="domain" description="NADPH-dependent FMN reductase-like" evidence="1">
    <location>
        <begin position="45"/>
        <end position="121"/>
    </location>
</feature>
<dbReference type="EMBL" id="CP019697">
    <property type="protein sequence ID" value="AQS51117.1"/>
    <property type="molecule type" value="Genomic_DNA"/>
</dbReference>
<organism evidence="2 3">
    <name type="scientific">Paenalcaligenes hominis</name>
    <dbReference type="NCBI Taxonomy" id="643674"/>
    <lineage>
        <taxon>Bacteria</taxon>
        <taxon>Pseudomonadati</taxon>
        <taxon>Pseudomonadota</taxon>
        <taxon>Betaproteobacteria</taxon>
        <taxon>Burkholderiales</taxon>
        <taxon>Alcaligenaceae</taxon>
        <taxon>Paenalcaligenes</taxon>
    </lineage>
</organism>
<reference evidence="2 3" key="1">
    <citation type="submission" date="2017-01" db="EMBL/GenBank/DDBJ databases">
        <title>Complete Genome Sequence of Paenalcaligenes hominis, Isolated from a paraplegic Patient with neurogenic bladder.</title>
        <authorList>
            <person name="Mukhopadhyay R."/>
            <person name="Joaquin J."/>
            <person name="Hogue R."/>
            <person name="Kilaru A."/>
            <person name="Jospin G."/>
            <person name="Mars K."/>
            <person name="Eisen J.A."/>
            <person name="Chaturvedi V."/>
        </authorList>
    </citation>
    <scope>NUCLEOTIDE SEQUENCE [LARGE SCALE GENOMIC DNA]</scope>
    <source>
        <strain evidence="2 3">15S00501</strain>
    </source>
</reference>
<dbReference type="Gene3D" id="3.40.50.360">
    <property type="match status" value="1"/>
</dbReference>
<dbReference type="InterPro" id="IPR005025">
    <property type="entry name" value="FMN_Rdtase-like_dom"/>
</dbReference>
<dbReference type="InterPro" id="IPR029039">
    <property type="entry name" value="Flavoprotein-like_sf"/>
</dbReference>
<protein>
    <submittedName>
        <fullName evidence="2">Flavodoxin</fullName>
    </submittedName>
</protein>
<gene>
    <name evidence="2" type="ORF">PAEH1_05170</name>
</gene>
<dbReference type="OrthoDB" id="5736081at2"/>
<evidence type="ECO:0000313" key="3">
    <source>
        <dbReference type="Proteomes" id="UP000189369"/>
    </source>
</evidence>
<accession>A0A1U9JZC1</accession>
<sequence>MTVRLLIVWHSRTRASEQLAFFAAQGAQEVLEELQLLSRCHVICKPATQTHADDLLQAAGYLFCAPENLGSLSGEMKAFFDRNYYAVLDQLNGRPYSAMISAGSAGTGAAQQLDSICTGWRLQRIYPTAIVLFDAQLPADILAPKTLSPQAIAQAKELGGLLAAQLSLQLD</sequence>
<dbReference type="STRING" id="643674.PAEH1_05170"/>